<feature type="transmembrane region" description="Helical" evidence="1">
    <location>
        <begin position="540"/>
        <end position="559"/>
    </location>
</feature>
<evidence type="ECO:0000313" key="2">
    <source>
        <dbReference type="EMBL" id="VYT29270.1"/>
    </source>
</evidence>
<organism evidence="2">
    <name type="scientific">[Clostridium] nexile</name>
    <dbReference type="NCBI Taxonomy" id="29361"/>
    <lineage>
        <taxon>Bacteria</taxon>
        <taxon>Bacillati</taxon>
        <taxon>Bacillota</taxon>
        <taxon>Clostridia</taxon>
        <taxon>Lachnospirales</taxon>
        <taxon>Lachnospiraceae</taxon>
        <taxon>Tyzzerella</taxon>
    </lineage>
</organism>
<dbReference type="EMBL" id="CACRTG010000028">
    <property type="protein sequence ID" value="VYT29270.1"/>
    <property type="molecule type" value="Genomic_DNA"/>
</dbReference>
<evidence type="ECO:0000256" key="1">
    <source>
        <dbReference type="SAM" id="Phobius"/>
    </source>
</evidence>
<reference evidence="2" key="1">
    <citation type="submission" date="2019-11" db="EMBL/GenBank/DDBJ databases">
        <authorList>
            <person name="Feng L."/>
        </authorList>
    </citation>
    <scope>NUCLEOTIDE SEQUENCE</scope>
    <source>
        <strain evidence="2">CnexileLFYP112</strain>
    </source>
</reference>
<keyword evidence="1" id="KW-1133">Transmembrane helix</keyword>
<dbReference type="GO" id="GO:0016740">
    <property type="term" value="F:transferase activity"/>
    <property type="evidence" value="ECO:0007669"/>
    <property type="project" value="UniProtKB-KW"/>
</dbReference>
<feature type="transmembrane region" description="Helical" evidence="1">
    <location>
        <begin position="455"/>
        <end position="476"/>
    </location>
</feature>
<name>A0A6N2VH37_9FIRM</name>
<feature type="transmembrane region" description="Helical" evidence="1">
    <location>
        <begin position="565"/>
        <end position="586"/>
    </location>
</feature>
<dbReference type="InterPro" id="IPR046283">
    <property type="entry name" value="DUF6320"/>
</dbReference>
<dbReference type="InterPro" id="IPR052058">
    <property type="entry name" value="Alcohol_O-acetyltransferase"/>
</dbReference>
<gene>
    <name evidence="2" type="ORF">CNLFYP112_02695</name>
</gene>
<protein>
    <submittedName>
        <fullName evidence="2">Alcohol acetyltransferase</fullName>
    </submittedName>
</protein>
<dbReference type="PANTHER" id="PTHR28037">
    <property type="entry name" value="ALCOHOL O-ACETYLTRANSFERASE 1-RELATED"/>
    <property type="match status" value="1"/>
</dbReference>
<accession>A0A6N2VH37</accession>
<feature type="transmembrane region" description="Helical" evidence="1">
    <location>
        <begin position="508"/>
        <end position="528"/>
    </location>
</feature>
<dbReference type="SUPFAM" id="SSF52777">
    <property type="entry name" value="CoA-dependent acyltransferases"/>
    <property type="match status" value="1"/>
</dbReference>
<keyword evidence="1" id="KW-0472">Membrane</keyword>
<keyword evidence="2" id="KW-0808">Transferase</keyword>
<dbReference type="AlphaFoldDB" id="A0A6N2VH37"/>
<dbReference type="Pfam" id="PF19845">
    <property type="entry name" value="DUF6320"/>
    <property type="match status" value="1"/>
</dbReference>
<feature type="transmembrane region" description="Helical" evidence="1">
    <location>
        <begin position="428"/>
        <end position="449"/>
    </location>
</feature>
<dbReference type="PANTHER" id="PTHR28037:SF1">
    <property type="entry name" value="ALCOHOL O-ACETYLTRANSFERASE 1-RELATED"/>
    <property type="match status" value="1"/>
</dbReference>
<proteinExistence type="predicted"/>
<keyword evidence="1" id="KW-0812">Transmembrane</keyword>
<feature type="transmembrane region" description="Helical" evidence="1">
    <location>
        <begin position="485"/>
        <end position="502"/>
    </location>
</feature>
<sequence>MFHSKRSYWRKLDNAAKLFPATSNKKDTRVFRFYCIMKEDVKEEILQQAVEKALEKYPLFLSVMRKGLFWHYLEKSNLKPVVTEEFKEPCSNLYVRDKKSLLFEVTYYKRRINFEVFHVLTDGTGATCFLKEVVKHYIVLAYGEADIPLDKEHITIQDQESDSFRKYYSDLRREKKEKVKAYQIKTLRKARGPLQVTEAVLSVKEVLAKAREYQVSMTVFLTAVFLCAIHREMPKRQEKHPVVLMVPVNLRNFFPSDSMLNFFGYIEPGYRFREGDTFEQVLAQVKTYFQEELTKERLSMRMNELIALEMNPILRVAPLELKNLGILAGAKMAASDVTAIFSNMSVVKMPQAYVPYIERFGVYTSTPKTELCMCSFEDKLSLGFTSRYDSMNIKRNFFRILSELGIHSKVEEPDYPEERLASAAAVKFFEWFSFVCIVFAVIAAVVNITLTPGKYWAFIVSGGILSMWTALAIGFVKRYNLLKNAMWQLILITVGCLIWDLGTGWHKWSIDFVFPGISVIIMISMLMITKLQRLAANEYMIYFVMAAGYGFVIPLVLLLTGVLGVTFPSVICVGFSFLFFMAQVIFRRRELGEELNKKFHI</sequence>